<evidence type="ECO:0000259" key="1">
    <source>
        <dbReference type="Pfam" id="PF13456"/>
    </source>
</evidence>
<proteinExistence type="predicted"/>
<dbReference type="GO" id="GO:0004523">
    <property type="term" value="F:RNA-DNA hybrid ribonuclease activity"/>
    <property type="evidence" value="ECO:0007669"/>
    <property type="project" value="InterPro"/>
</dbReference>
<evidence type="ECO:0000313" key="2">
    <source>
        <dbReference type="EMBL" id="CAG7881669.1"/>
    </source>
</evidence>
<dbReference type="EMBL" id="LS974619">
    <property type="protein sequence ID" value="CAG7881669.1"/>
    <property type="molecule type" value="Genomic_DNA"/>
</dbReference>
<name>A0A3P6A1F1_BRACM</name>
<reference evidence="3" key="1">
    <citation type="submission" date="2018-11" db="EMBL/GenBank/DDBJ databases">
        <authorList>
            <consortium name="Genoscope - CEA"/>
            <person name="William W."/>
        </authorList>
    </citation>
    <scope>NUCLEOTIDE SEQUENCE</scope>
</reference>
<dbReference type="PANTHER" id="PTHR47074:SF11">
    <property type="entry name" value="REVERSE TRANSCRIPTASE-LIKE PROTEIN"/>
    <property type="match status" value="1"/>
</dbReference>
<feature type="domain" description="RNase H type-1" evidence="1">
    <location>
        <begin position="11"/>
        <end position="95"/>
    </location>
</feature>
<dbReference type="InterPro" id="IPR044730">
    <property type="entry name" value="RNase_H-like_dom_plant"/>
</dbReference>
<dbReference type="Gene3D" id="3.30.420.10">
    <property type="entry name" value="Ribonuclease H-like superfamily/Ribonuclease H"/>
    <property type="match status" value="1"/>
</dbReference>
<dbReference type="InterPro" id="IPR012337">
    <property type="entry name" value="RNaseH-like_sf"/>
</dbReference>
<dbReference type="Proteomes" id="UP000694005">
    <property type="component" value="Chromosome A03"/>
</dbReference>
<gene>
    <name evidence="3" type="ORF">BRAA03T12191Z</name>
    <name evidence="2" type="ORF">BRAPAZ1V2_A03P30120.2</name>
</gene>
<dbReference type="InterPro" id="IPR002156">
    <property type="entry name" value="RNaseH_domain"/>
</dbReference>
<organism evidence="3">
    <name type="scientific">Brassica campestris</name>
    <name type="common">Field mustard</name>
    <dbReference type="NCBI Taxonomy" id="3711"/>
    <lineage>
        <taxon>Eukaryota</taxon>
        <taxon>Viridiplantae</taxon>
        <taxon>Streptophyta</taxon>
        <taxon>Embryophyta</taxon>
        <taxon>Tracheophyta</taxon>
        <taxon>Spermatophyta</taxon>
        <taxon>Magnoliopsida</taxon>
        <taxon>eudicotyledons</taxon>
        <taxon>Gunneridae</taxon>
        <taxon>Pentapetalae</taxon>
        <taxon>rosids</taxon>
        <taxon>malvids</taxon>
        <taxon>Brassicales</taxon>
        <taxon>Brassicaceae</taxon>
        <taxon>Brassiceae</taxon>
        <taxon>Brassica</taxon>
    </lineage>
</organism>
<evidence type="ECO:0000313" key="3">
    <source>
        <dbReference type="EMBL" id="VDC80973.1"/>
    </source>
</evidence>
<dbReference type="SUPFAM" id="SSF53098">
    <property type="entry name" value="Ribonuclease H-like"/>
    <property type="match status" value="1"/>
</dbReference>
<dbReference type="GO" id="GO:0003676">
    <property type="term" value="F:nucleic acid binding"/>
    <property type="evidence" value="ECO:0007669"/>
    <property type="project" value="InterPro"/>
</dbReference>
<dbReference type="InterPro" id="IPR036397">
    <property type="entry name" value="RNaseH_sf"/>
</dbReference>
<dbReference type="Pfam" id="PF13456">
    <property type="entry name" value="RVT_3"/>
    <property type="match status" value="1"/>
</dbReference>
<dbReference type="PANTHER" id="PTHR47074">
    <property type="entry name" value="BNAC02G40300D PROTEIN"/>
    <property type="match status" value="1"/>
</dbReference>
<dbReference type="InterPro" id="IPR052929">
    <property type="entry name" value="RNase_H-like_EbsB-rel"/>
</dbReference>
<dbReference type="Gramene" id="A03p30120.2_BraZ1">
    <property type="protein sequence ID" value="A03p30120.2_BraZ1.CDS.1"/>
    <property type="gene ID" value="A03g30120.2_BraZ1"/>
</dbReference>
<dbReference type="AlphaFoldDB" id="A0A3P6A1F1"/>
<dbReference type="EMBL" id="LR031572">
    <property type="protein sequence ID" value="VDC80973.1"/>
    <property type="molecule type" value="Genomic_DNA"/>
</dbReference>
<protein>
    <recommendedName>
        <fullName evidence="1">RNase H type-1 domain-containing protein</fullName>
    </recommendedName>
</protein>
<dbReference type="CDD" id="cd06222">
    <property type="entry name" value="RNase_H_like"/>
    <property type="match status" value="1"/>
</dbReference>
<sequence>MPFLSHCFYVSSPLVAEGLALREALICCITKGIRAVRCSSDSLQLVRALNEDSPIAEIYGIISDIRNLILAFDFVSFVWIQRSENKAADALAKQALVDATFVASPLNLVI</sequence>
<accession>A0A3P6A1F1</accession>